<sequence>MAKIALAIVLVSMVMILSAQSVVGDASTQPTTTADVKKAAVPTPESAPASSKDSSWTNWAKDKISGIENIFASSPSSGSAGAPESSPAPGPAITIKS</sequence>
<dbReference type="EMBL" id="JBBPBN010000024">
    <property type="protein sequence ID" value="KAK9009509.1"/>
    <property type="molecule type" value="Genomic_DNA"/>
</dbReference>
<feature type="signal peptide" evidence="2">
    <location>
        <begin position="1"/>
        <end position="19"/>
    </location>
</feature>
<name>A0ABR2R9A8_9ROSI</name>
<keyword evidence="4" id="KW-1185">Reference proteome</keyword>
<comment type="caution">
    <text evidence="3">The sequence shown here is derived from an EMBL/GenBank/DDBJ whole genome shotgun (WGS) entry which is preliminary data.</text>
</comment>
<keyword evidence="2" id="KW-0732">Signal</keyword>
<dbReference type="Proteomes" id="UP001396334">
    <property type="component" value="Unassembled WGS sequence"/>
</dbReference>
<feature type="region of interest" description="Disordered" evidence="1">
    <location>
        <begin position="70"/>
        <end position="97"/>
    </location>
</feature>
<feature type="compositionally biased region" description="Polar residues" evidence="1">
    <location>
        <begin position="48"/>
        <end position="58"/>
    </location>
</feature>
<accession>A0ABR2R9A8</accession>
<feature type="chain" id="PRO_5045674196" evidence="2">
    <location>
        <begin position="20"/>
        <end position="97"/>
    </location>
</feature>
<feature type="compositionally biased region" description="Low complexity" evidence="1">
    <location>
        <begin position="72"/>
        <end position="87"/>
    </location>
</feature>
<evidence type="ECO:0000256" key="2">
    <source>
        <dbReference type="SAM" id="SignalP"/>
    </source>
</evidence>
<proteinExistence type="predicted"/>
<feature type="region of interest" description="Disordered" evidence="1">
    <location>
        <begin position="23"/>
        <end position="58"/>
    </location>
</feature>
<evidence type="ECO:0000313" key="3">
    <source>
        <dbReference type="EMBL" id="KAK9009509.1"/>
    </source>
</evidence>
<organism evidence="3 4">
    <name type="scientific">Hibiscus sabdariffa</name>
    <name type="common">roselle</name>
    <dbReference type="NCBI Taxonomy" id="183260"/>
    <lineage>
        <taxon>Eukaryota</taxon>
        <taxon>Viridiplantae</taxon>
        <taxon>Streptophyta</taxon>
        <taxon>Embryophyta</taxon>
        <taxon>Tracheophyta</taxon>
        <taxon>Spermatophyta</taxon>
        <taxon>Magnoliopsida</taxon>
        <taxon>eudicotyledons</taxon>
        <taxon>Gunneridae</taxon>
        <taxon>Pentapetalae</taxon>
        <taxon>rosids</taxon>
        <taxon>malvids</taxon>
        <taxon>Malvales</taxon>
        <taxon>Malvaceae</taxon>
        <taxon>Malvoideae</taxon>
        <taxon>Hibiscus</taxon>
    </lineage>
</organism>
<evidence type="ECO:0000313" key="4">
    <source>
        <dbReference type="Proteomes" id="UP001396334"/>
    </source>
</evidence>
<feature type="compositionally biased region" description="Polar residues" evidence="1">
    <location>
        <begin position="23"/>
        <end position="34"/>
    </location>
</feature>
<protein>
    <submittedName>
        <fullName evidence="3">Uncharacterized protein</fullName>
    </submittedName>
</protein>
<gene>
    <name evidence="3" type="ORF">V6N11_036041</name>
</gene>
<evidence type="ECO:0000256" key="1">
    <source>
        <dbReference type="SAM" id="MobiDB-lite"/>
    </source>
</evidence>
<reference evidence="3 4" key="1">
    <citation type="journal article" date="2024" name="G3 (Bethesda)">
        <title>Genome assembly of Hibiscus sabdariffa L. provides insights into metabolisms of medicinal natural products.</title>
        <authorList>
            <person name="Kim T."/>
        </authorList>
    </citation>
    <scope>NUCLEOTIDE SEQUENCE [LARGE SCALE GENOMIC DNA]</scope>
    <source>
        <strain evidence="3">TK-2024</strain>
        <tissue evidence="3">Old leaves</tissue>
    </source>
</reference>